<evidence type="ECO:0000256" key="7">
    <source>
        <dbReference type="ARBA" id="ARBA00023204"/>
    </source>
</evidence>
<dbReference type="InterPro" id="IPR013022">
    <property type="entry name" value="Xyl_isomerase-like_TIM-brl"/>
</dbReference>
<reference evidence="9" key="1">
    <citation type="journal article" date="2020" name="Nature">
        <title>Giant virus diversity and host interactions through global metagenomics.</title>
        <authorList>
            <person name="Schulz F."/>
            <person name="Roux S."/>
            <person name="Paez-Espino D."/>
            <person name="Jungbluth S."/>
            <person name="Walsh D.A."/>
            <person name="Denef V.J."/>
            <person name="McMahon K.D."/>
            <person name="Konstantinidis K.T."/>
            <person name="Eloe-Fadrosh E.A."/>
            <person name="Kyrpides N.C."/>
            <person name="Woyke T."/>
        </authorList>
    </citation>
    <scope>NUCLEOTIDE SEQUENCE</scope>
    <source>
        <strain evidence="9">GVMAG-M-3300020192-26</strain>
    </source>
</reference>
<evidence type="ECO:0000256" key="6">
    <source>
        <dbReference type="ARBA" id="ARBA00022833"/>
    </source>
</evidence>
<dbReference type="GO" id="GO:0003677">
    <property type="term" value="F:DNA binding"/>
    <property type="evidence" value="ECO:0007669"/>
    <property type="project" value="InterPro"/>
</dbReference>
<keyword evidence="3" id="KW-0479">Metal-binding</keyword>
<feature type="domain" description="Xylose isomerase-like TIM barrel" evidence="8">
    <location>
        <begin position="21"/>
        <end position="272"/>
    </location>
</feature>
<dbReference type="InterPro" id="IPR018246">
    <property type="entry name" value="AP_endonuc_F2_Zn_BS"/>
</dbReference>
<keyword evidence="6" id="KW-0862">Zinc</keyword>
<dbReference type="SMART" id="SM00518">
    <property type="entry name" value="AP2Ec"/>
    <property type="match status" value="1"/>
</dbReference>
<dbReference type="Gene3D" id="3.20.20.150">
    <property type="entry name" value="Divalent-metal-dependent TIM barrel enzymes"/>
    <property type="match status" value="1"/>
</dbReference>
<dbReference type="InterPro" id="IPR036237">
    <property type="entry name" value="Xyl_isomerase-like_sf"/>
</dbReference>
<organism evidence="9">
    <name type="scientific">viral metagenome</name>
    <dbReference type="NCBI Taxonomy" id="1070528"/>
    <lineage>
        <taxon>unclassified sequences</taxon>
        <taxon>metagenomes</taxon>
        <taxon>organismal metagenomes</taxon>
    </lineage>
</organism>
<keyword evidence="4" id="KW-0227">DNA damage</keyword>
<name>A0A6C0CAH7_9ZZZZ</name>
<dbReference type="GO" id="GO:0008081">
    <property type="term" value="F:phosphoric diester hydrolase activity"/>
    <property type="evidence" value="ECO:0007669"/>
    <property type="project" value="TreeGrafter"/>
</dbReference>
<dbReference type="GO" id="GO:0003906">
    <property type="term" value="F:DNA-(apurinic or apyrimidinic site) endonuclease activity"/>
    <property type="evidence" value="ECO:0007669"/>
    <property type="project" value="TreeGrafter"/>
</dbReference>
<evidence type="ECO:0000313" key="9">
    <source>
        <dbReference type="EMBL" id="QHT00810.1"/>
    </source>
</evidence>
<dbReference type="Pfam" id="PF01261">
    <property type="entry name" value="AP_endonuc_2"/>
    <property type="match status" value="1"/>
</dbReference>
<dbReference type="EMBL" id="MN739359">
    <property type="protein sequence ID" value="QHT00810.1"/>
    <property type="molecule type" value="Genomic_DNA"/>
</dbReference>
<dbReference type="NCBIfam" id="TIGR00587">
    <property type="entry name" value="nfo"/>
    <property type="match status" value="1"/>
</dbReference>
<proteinExistence type="inferred from homology"/>
<evidence type="ECO:0000256" key="5">
    <source>
        <dbReference type="ARBA" id="ARBA00022801"/>
    </source>
</evidence>
<dbReference type="PANTHER" id="PTHR21445">
    <property type="entry name" value="ENDONUCLEASE IV ENDODEOXYRIBONUCLEASE IV"/>
    <property type="match status" value="1"/>
</dbReference>
<evidence type="ECO:0000256" key="4">
    <source>
        <dbReference type="ARBA" id="ARBA00022763"/>
    </source>
</evidence>
<protein>
    <recommendedName>
        <fullName evidence="8">Xylose isomerase-like TIM barrel domain-containing protein</fullName>
    </recommendedName>
</protein>
<dbReference type="PROSITE" id="PS00731">
    <property type="entry name" value="AP_NUCLEASE_F2_3"/>
    <property type="match status" value="1"/>
</dbReference>
<dbReference type="GO" id="GO:0006284">
    <property type="term" value="P:base-excision repair"/>
    <property type="evidence" value="ECO:0007669"/>
    <property type="project" value="TreeGrafter"/>
</dbReference>
<keyword evidence="7" id="KW-0234">DNA repair</keyword>
<dbReference type="GO" id="GO:0008270">
    <property type="term" value="F:zinc ion binding"/>
    <property type="evidence" value="ECO:0007669"/>
    <property type="project" value="InterPro"/>
</dbReference>
<evidence type="ECO:0000256" key="3">
    <source>
        <dbReference type="ARBA" id="ARBA00022723"/>
    </source>
</evidence>
<dbReference type="PROSITE" id="PS51432">
    <property type="entry name" value="AP_NUCLEASE_F2_4"/>
    <property type="match status" value="1"/>
</dbReference>
<comment type="similarity">
    <text evidence="2">Belongs to the AP endonuclease 2 family.</text>
</comment>
<dbReference type="PANTHER" id="PTHR21445:SF0">
    <property type="entry name" value="APURINIC-APYRIMIDINIC ENDONUCLEASE"/>
    <property type="match status" value="1"/>
</dbReference>
<dbReference type="SUPFAM" id="SSF51658">
    <property type="entry name" value="Xylose isomerase-like"/>
    <property type="match status" value="1"/>
</dbReference>
<evidence type="ECO:0000256" key="2">
    <source>
        <dbReference type="ARBA" id="ARBA00005340"/>
    </source>
</evidence>
<accession>A0A6C0CAH7</accession>
<sequence>MRKFRIGRHIDASWNFVSAPEDAHHMGCNIMQIFLANPQQTRTKAKSEKQLLEFSHQLALNKLKLVIHGNYTINLCHPINSLKFKSSIILLVKDLDASSIIGKRCIGVIIHMGKNMKVNDINDEAAAKNYVTGLKIALAQTDAKSTIILETGAGQGNEIGTNLNILSSIYWSLEDDERKRIKFCIDTCHIWAAGYDISDKSKAGTFFKMFEKIMGPNKIACFHYNDSKTELGSHVDRHADIGYGKIPIAGLVAIAKYAFKHRIPLILETPLDTVNLKTNKDITFKDELSKINFFLTN</sequence>
<evidence type="ECO:0000256" key="1">
    <source>
        <dbReference type="ARBA" id="ARBA00001947"/>
    </source>
</evidence>
<dbReference type="AlphaFoldDB" id="A0A6C0CAH7"/>
<dbReference type="InterPro" id="IPR001719">
    <property type="entry name" value="AP_endonuc_2"/>
</dbReference>
<comment type="cofactor">
    <cofactor evidence="1">
        <name>Zn(2+)</name>
        <dbReference type="ChEBI" id="CHEBI:29105"/>
    </cofactor>
</comment>
<keyword evidence="5" id="KW-0378">Hydrolase</keyword>
<evidence type="ECO:0000259" key="8">
    <source>
        <dbReference type="Pfam" id="PF01261"/>
    </source>
</evidence>